<dbReference type="AlphaFoldDB" id="A0AAV3XC83"/>
<dbReference type="SUPFAM" id="SSF140869">
    <property type="entry name" value="GUN4-like"/>
    <property type="match status" value="1"/>
</dbReference>
<feature type="region of interest" description="Disordered" evidence="1">
    <location>
        <begin position="249"/>
        <end position="284"/>
    </location>
</feature>
<keyword evidence="5" id="KW-1185">Reference proteome</keyword>
<dbReference type="RefSeq" id="WP_226585613.1">
    <property type="nucleotide sequence ID" value="NZ_BLAY01000077.1"/>
</dbReference>
<accession>A0AAV3XC83</accession>
<dbReference type="Proteomes" id="UP001050975">
    <property type="component" value="Unassembled WGS sequence"/>
</dbReference>
<name>A0AAV3XC83_9CYAN</name>
<evidence type="ECO:0000313" key="5">
    <source>
        <dbReference type="Proteomes" id="UP001050975"/>
    </source>
</evidence>
<dbReference type="Gene3D" id="3.40.50.1460">
    <property type="match status" value="1"/>
</dbReference>
<sequence>MGKNWAITIGINQYEFLQPLNYAKRDAQLIHDFLRNEAGFERVFFFCDDSPDFNGISTRPRRANLLKFLREFFEHPRMERGDNFWFFFSGHGMRHADRDYLMPADGDPGDVENTAITINYITERLRRCCADNVVLILDACRNQGIKAGEGIRGQTAEEARQTGVISFFSCSPNQYSYEIEELKQGAFTHVLLNSLRNIGQGATVKQLNDHLSRVTELVRQYKNAQQTPYVIAEPINKSQQILIRGDGTSEDITTQNDADCSHQRLGGGKGAKSESPPLYESSEEPQVDYAKLRNLLIAGNWKEADNETYQLILRVLGREQEGWCRQEDISKLPCSVVRKIDQFWVEHSNDKFGFRVQQQIWRNIRGQADKFDVYKLAERIGWRRNNKWLKYDEFTFSLDAKEGHLPSFGYGNHLWHDWKSSFDNFFPRVSAEKF</sequence>
<evidence type="ECO:0000259" key="2">
    <source>
        <dbReference type="Pfam" id="PF00656"/>
    </source>
</evidence>
<dbReference type="Gene3D" id="1.10.10.1770">
    <property type="entry name" value="Gun4-like"/>
    <property type="match status" value="1"/>
</dbReference>
<dbReference type="InterPro" id="IPR037215">
    <property type="entry name" value="GUN4-like_sf"/>
</dbReference>
<protein>
    <recommendedName>
        <fullName evidence="6">GUN4 domain-containing protein</fullName>
    </recommendedName>
</protein>
<evidence type="ECO:0000256" key="1">
    <source>
        <dbReference type="SAM" id="MobiDB-lite"/>
    </source>
</evidence>
<dbReference type="SUPFAM" id="SSF52129">
    <property type="entry name" value="Caspase-like"/>
    <property type="match status" value="1"/>
</dbReference>
<dbReference type="Pfam" id="PF05419">
    <property type="entry name" value="GUN4"/>
    <property type="match status" value="1"/>
</dbReference>
<comment type="caution">
    <text evidence="4">The sequence shown here is derived from an EMBL/GenBank/DDBJ whole genome shotgun (WGS) entry which is preliminary data.</text>
</comment>
<evidence type="ECO:0008006" key="6">
    <source>
        <dbReference type="Google" id="ProtNLM"/>
    </source>
</evidence>
<feature type="domain" description="GUN4-like" evidence="3">
    <location>
        <begin position="284"/>
        <end position="410"/>
    </location>
</feature>
<dbReference type="PANTHER" id="PTHR34800:SF1">
    <property type="entry name" value="TETRAPYRROLE-BINDING PROTEIN, CHLOROPLASTIC"/>
    <property type="match status" value="1"/>
</dbReference>
<dbReference type="InterPro" id="IPR011600">
    <property type="entry name" value="Pept_C14_caspase"/>
</dbReference>
<evidence type="ECO:0000313" key="4">
    <source>
        <dbReference type="EMBL" id="GET39919.1"/>
    </source>
</evidence>
<gene>
    <name evidence="4" type="ORF">MiSe_46910</name>
</gene>
<reference evidence="4" key="1">
    <citation type="submission" date="2019-10" db="EMBL/GenBank/DDBJ databases">
        <title>Draft genome sequece of Microseira wollei NIES-4236.</title>
        <authorList>
            <person name="Yamaguchi H."/>
            <person name="Suzuki S."/>
            <person name="Kawachi M."/>
        </authorList>
    </citation>
    <scope>NUCLEOTIDE SEQUENCE</scope>
    <source>
        <strain evidence="4">NIES-4236</strain>
    </source>
</reference>
<dbReference type="EMBL" id="BLAY01000077">
    <property type="protein sequence ID" value="GET39919.1"/>
    <property type="molecule type" value="Genomic_DNA"/>
</dbReference>
<dbReference type="GO" id="GO:0046906">
    <property type="term" value="F:tetrapyrrole binding"/>
    <property type="evidence" value="ECO:0007669"/>
    <property type="project" value="TreeGrafter"/>
</dbReference>
<feature type="domain" description="Peptidase C14 caspase" evidence="2">
    <location>
        <begin position="4"/>
        <end position="232"/>
    </location>
</feature>
<evidence type="ECO:0000259" key="3">
    <source>
        <dbReference type="Pfam" id="PF05419"/>
    </source>
</evidence>
<dbReference type="InterPro" id="IPR008629">
    <property type="entry name" value="GUN4-like"/>
</dbReference>
<dbReference type="PANTHER" id="PTHR34800">
    <property type="entry name" value="TETRAPYRROLE-BINDING PROTEIN, CHLOROPLASTIC"/>
    <property type="match status" value="1"/>
</dbReference>
<dbReference type="GO" id="GO:0004197">
    <property type="term" value="F:cysteine-type endopeptidase activity"/>
    <property type="evidence" value="ECO:0007669"/>
    <property type="project" value="InterPro"/>
</dbReference>
<organism evidence="4 5">
    <name type="scientific">Microseira wollei NIES-4236</name>
    <dbReference type="NCBI Taxonomy" id="2530354"/>
    <lineage>
        <taxon>Bacteria</taxon>
        <taxon>Bacillati</taxon>
        <taxon>Cyanobacteriota</taxon>
        <taxon>Cyanophyceae</taxon>
        <taxon>Oscillatoriophycideae</taxon>
        <taxon>Aerosakkonematales</taxon>
        <taxon>Aerosakkonemataceae</taxon>
        <taxon>Microseira</taxon>
    </lineage>
</organism>
<dbReference type="CDD" id="cd16383">
    <property type="entry name" value="GUN4"/>
    <property type="match status" value="1"/>
</dbReference>
<dbReference type="Pfam" id="PF00656">
    <property type="entry name" value="Peptidase_C14"/>
    <property type="match status" value="1"/>
</dbReference>
<dbReference type="Gene3D" id="1.25.40.620">
    <property type="match status" value="1"/>
</dbReference>
<dbReference type="InterPro" id="IPR029030">
    <property type="entry name" value="Caspase-like_dom_sf"/>
</dbReference>
<proteinExistence type="predicted"/>
<dbReference type="GO" id="GO:0006508">
    <property type="term" value="P:proteolysis"/>
    <property type="evidence" value="ECO:0007669"/>
    <property type="project" value="InterPro"/>
</dbReference>